<organism evidence="1 2">
    <name type="scientific">Candidatus Gottesmanbacteria bacterium RBG_16_37_8</name>
    <dbReference type="NCBI Taxonomy" id="1798371"/>
    <lineage>
        <taxon>Bacteria</taxon>
        <taxon>Candidatus Gottesmaniibacteriota</taxon>
    </lineage>
</organism>
<dbReference type="STRING" id="1798371.A2W14_04780"/>
<evidence type="ECO:0000313" key="1">
    <source>
        <dbReference type="EMBL" id="OGG03829.1"/>
    </source>
</evidence>
<accession>A0A1F5YUH3</accession>
<name>A0A1F5YUH3_9BACT</name>
<comment type="caution">
    <text evidence="1">The sequence shown here is derived from an EMBL/GenBank/DDBJ whole genome shotgun (WGS) entry which is preliminary data.</text>
</comment>
<dbReference type="AlphaFoldDB" id="A0A1F5YUH3"/>
<proteinExistence type="predicted"/>
<reference evidence="1 2" key="1">
    <citation type="journal article" date="2016" name="Nat. Commun.">
        <title>Thousands of microbial genomes shed light on interconnected biogeochemical processes in an aquifer system.</title>
        <authorList>
            <person name="Anantharaman K."/>
            <person name="Brown C.T."/>
            <person name="Hug L.A."/>
            <person name="Sharon I."/>
            <person name="Castelle C.J."/>
            <person name="Probst A.J."/>
            <person name="Thomas B.C."/>
            <person name="Singh A."/>
            <person name="Wilkins M.J."/>
            <person name="Karaoz U."/>
            <person name="Brodie E.L."/>
            <person name="Williams K.H."/>
            <person name="Hubbard S.S."/>
            <person name="Banfield J.F."/>
        </authorList>
    </citation>
    <scope>NUCLEOTIDE SEQUENCE [LARGE SCALE GENOMIC DNA]</scope>
</reference>
<dbReference type="EMBL" id="MFJA01000012">
    <property type="protein sequence ID" value="OGG03829.1"/>
    <property type="molecule type" value="Genomic_DNA"/>
</dbReference>
<protein>
    <submittedName>
        <fullName evidence="1">Uncharacterized protein</fullName>
    </submittedName>
</protein>
<sequence>MNLEAMLPQENSPIPTNIQNPLEFLTFMKNFPGQLRKFLDNSPQMKALFTEVSEKGKEFRRNVFLPIHDGLLRQPGMSSAEIFGLYENADSMAFFDTLKSNKNLENMNITDQDGLAWFKQLDTAIRLSHDVAYWALQPASQIENFNKSLELFQQEYSKNGIFSNQSVDQALKAYESTLITIRRVSHNYIPPALIAYSANGSPSEWDIMSEEFLLQQLGLHPEGTDNLNAKLYLKLAKAKGIALGVIPELLAGSKKTPQKNFLIMNSEINQLIKKGFIQKLVSALKNWFNPPSGQHPPPMSLNQVPST</sequence>
<gene>
    <name evidence="1" type="ORF">A2W14_04780</name>
</gene>
<dbReference type="Proteomes" id="UP000176665">
    <property type="component" value="Unassembled WGS sequence"/>
</dbReference>
<evidence type="ECO:0000313" key="2">
    <source>
        <dbReference type="Proteomes" id="UP000176665"/>
    </source>
</evidence>